<comment type="function">
    <text evidence="7">Required for formation of the rod structure of the flagellar apparatus. Together with FliI and FliH, may constitute the export apparatus of flagellin.</text>
</comment>
<evidence type="ECO:0000256" key="2">
    <source>
        <dbReference type="ARBA" id="ARBA00008835"/>
    </source>
</evidence>
<feature type="transmembrane region" description="Helical" evidence="7">
    <location>
        <begin position="118"/>
        <end position="141"/>
    </location>
</feature>
<evidence type="ECO:0000256" key="1">
    <source>
        <dbReference type="ARBA" id="ARBA00004651"/>
    </source>
</evidence>
<evidence type="ECO:0000256" key="7">
    <source>
        <dbReference type="RuleBase" id="RU364093"/>
    </source>
</evidence>
<proteinExistence type="inferred from homology"/>
<dbReference type="Proteomes" id="UP000027059">
    <property type="component" value="Chromosome"/>
</dbReference>
<dbReference type="RefSeq" id="WP_014960012.1">
    <property type="nucleotide sequence ID" value="NZ_CP007243.1"/>
</dbReference>
<name>A0A059XSB8_9BACT</name>
<feature type="transmembrane region" description="Helical" evidence="7">
    <location>
        <begin position="47"/>
        <end position="66"/>
    </location>
</feature>
<protein>
    <recommendedName>
        <fullName evidence="7">Flagellar biosynthesis protein FlhA</fullName>
    </recommendedName>
</protein>
<dbReference type="PANTHER" id="PTHR30161:SF1">
    <property type="entry name" value="FLAGELLAR BIOSYNTHESIS PROTEIN FLHA-RELATED"/>
    <property type="match status" value="1"/>
</dbReference>
<organism evidence="8 9">
    <name type="scientific">Leptospirillum ferriphilum YSK</name>
    <dbReference type="NCBI Taxonomy" id="1441628"/>
    <lineage>
        <taxon>Bacteria</taxon>
        <taxon>Pseudomonadati</taxon>
        <taxon>Nitrospirota</taxon>
        <taxon>Nitrospiria</taxon>
        <taxon>Nitrospirales</taxon>
        <taxon>Nitrospiraceae</taxon>
        <taxon>Leptospirillum</taxon>
    </lineage>
</organism>
<comment type="similarity">
    <text evidence="2 7">Belongs to the FHIPEP (flagella/HR/invasion proteins export pore) family.</text>
</comment>
<reference evidence="9" key="1">
    <citation type="submission" date="2014-02" db="EMBL/GenBank/DDBJ databases">
        <title>Complete genome sequence and comparative genomic analysis of the nitrogen-fixing bacterium Leptospirillum ferriphilum YSK.</title>
        <authorList>
            <person name="Guo X."/>
            <person name="Yin H."/>
            <person name="Liang Y."/>
            <person name="Hu Q."/>
            <person name="Ma L."/>
            <person name="Xiao Y."/>
            <person name="Zhang X."/>
            <person name="Qiu G."/>
            <person name="Liu X."/>
        </authorList>
    </citation>
    <scope>NUCLEOTIDE SEQUENCE [LARGE SCALE GENOMIC DNA]</scope>
    <source>
        <strain evidence="9">YSK</strain>
    </source>
</reference>
<feature type="transmembrane region" description="Helical" evidence="7">
    <location>
        <begin position="78"/>
        <end position="98"/>
    </location>
</feature>
<evidence type="ECO:0000256" key="4">
    <source>
        <dbReference type="ARBA" id="ARBA00022692"/>
    </source>
</evidence>
<dbReference type="AlphaFoldDB" id="A0A059XSB8"/>
<evidence type="ECO:0000313" key="9">
    <source>
        <dbReference type="Proteomes" id="UP000027059"/>
    </source>
</evidence>
<dbReference type="KEGG" id="lfp:Y981_01340"/>
<feature type="transmembrane region" description="Helical" evidence="7">
    <location>
        <begin position="21"/>
        <end position="41"/>
    </location>
</feature>
<evidence type="ECO:0000256" key="3">
    <source>
        <dbReference type="ARBA" id="ARBA00022475"/>
    </source>
</evidence>
<dbReference type="PANTHER" id="PTHR30161">
    <property type="entry name" value="FLAGELLAR EXPORT PROTEIN, MEMBRANE FLHA SUBUNIT-RELATED"/>
    <property type="match status" value="1"/>
</dbReference>
<keyword evidence="3 7" id="KW-1003">Cell membrane</keyword>
<keyword evidence="7" id="KW-0653">Protein transport</keyword>
<dbReference type="HOGENOM" id="CLU_015346_3_0_0"/>
<dbReference type="PROSITE" id="PS00994">
    <property type="entry name" value="FHIPEP"/>
    <property type="match status" value="1"/>
</dbReference>
<evidence type="ECO:0000313" key="8">
    <source>
        <dbReference type="EMBL" id="AIA29955.1"/>
    </source>
</evidence>
<keyword evidence="6 7" id="KW-0472">Membrane</keyword>
<keyword evidence="8" id="KW-0966">Cell projection</keyword>
<dbReference type="InterPro" id="IPR042196">
    <property type="entry name" value="FHIPEP_4"/>
</dbReference>
<feature type="transmembrane region" description="Helical" evidence="7">
    <location>
        <begin position="210"/>
        <end position="231"/>
    </location>
</feature>
<feature type="transmembrane region" description="Helical" evidence="7">
    <location>
        <begin position="293"/>
        <end position="326"/>
    </location>
</feature>
<dbReference type="InterPro" id="IPR001712">
    <property type="entry name" value="T3SS_FHIPEP"/>
</dbReference>
<dbReference type="OrthoDB" id="9759185at2"/>
<dbReference type="PRINTS" id="PR00949">
    <property type="entry name" value="TYPE3IMAPROT"/>
</dbReference>
<keyword evidence="8" id="KW-0969">Cilium</keyword>
<reference evidence="8 9" key="2">
    <citation type="journal article" date="2015" name="Biomed. Res. Int.">
        <title>Effects of Arsenite Resistance on the Growth and Functional Gene Expression of Leptospirillum ferriphilum and Acidithiobacillus thiooxidans in Pure Culture and Coculture.</title>
        <authorList>
            <person name="Jiang H."/>
            <person name="Liang Y."/>
            <person name="Yin H."/>
            <person name="Xiao Y."/>
            <person name="Guo X."/>
            <person name="Xu Y."/>
            <person name="Hu Q."/>
            <person name="Liu H."/>
            <person name="Liu X."/>
        </authorList>
    </citation>
    <scope>NUCLEOTIDE SEQUENCE [LARGE SCALE GENOMIC DNA]</scope>
    <source>
        <strain evidence="8 9">YSK</strain>
    </source>
</reference>
<comment type="subcellular location">
    <subcellularLocation>
        <location evidence="1 7">Cell membrane</location>
        <topology evidence="1 7">Multi-pass membrane protein</topology>
    </subcellularLocation>
</comment>
<dbReference type="GO" id="GO:0044780">
    <property type="term" value="P:bacterial-type flagellum assembly"/>
    <property type="evidence" value="ECO:0007669"/>
    <property type="project" value="InterPro"/>
</dbReference>
<dbReference type="InterPro" id="IPR042194">
    <property type="entry name" value="FHIPEP_1"/>
</dbReference>
<sequence>MASTKDSRNTSVWPAILDSRSDILILVGVVGILFIMIVPMPPLLLDLFLATNITFSLVILLVAMTTKNLLEFTIFPSILLLATLFRLSLNVASTRLILLHGQNGTGAAGHVIQSFGRFVVGGSYAVGLVLFAIFVVINFVVVTRGAGRIAEVAARFTLDALPGKQMAIDADLNSGAIKEEEARKRRKELARESEFYGAMDGASKFVRGDAVAAILILFVNILGGLVIGMVLKGLDLPEALHNYTLLTIGEGLVAQLPALIVSVAAGIVVTRAGSGNDLGSEIREQVLTRPRPLGGASGILFLLSVIPGLPHAAFFLLASVTGLMAYRRTTLEKKKAMELQAEEKTAPPPAENVETYLSLDLLELNVGYGLVDLVEGKAGSNLTDRIRGIRRQLAQEMGIIVPPIHIRDNLQLKPDEYVVLLKGAPVARWELLPDSLLAMNPGTEPVTVEGTPVKEPTFGLPATWIAPDVREEVEAQGFTVVDPLTVLSTHLTEIIRSHAAELVGRQEVQRLLDALGKDYPRLVEDLVPGQVSLGVLVSVLHALLSERVSIRDLRTILESVSDQIAAGRDSKDVTGLAEGVRQALGRSIVNPYLAGKPRSLPVVTFDRRWEDVFMKQASQTPPGSPLVLDPGLAQKLLSGLGQVMESLGRKGVQPILLVSAQTRLPVRRFLERYFSSLPVLSPMEVPKDVPIVSQEVVRFQEE</sequence>
<keyword evidence="9" id="KW-1185">Reference proteome</keyword>
<dbReference type="InterPro" id="IPR025505">
    <property type="entry name" value="FHIPEP_CS"/>
</dbReference>
<keyword evidence="7" id="KW-1005">Bacterial flagellum biogenesis</keyword>
<dbReference type="InterPro" id="IPR042193">
    <property type="entry name" value="FHIPEP_3"/>
</dbReference>
<accession>A0A059XSB8</accession>
<dbReference type="EMBL" id="CP007243">
    <property type="protein sequence ID" value="AIA29955.1"/>
    <property type="molecule type" value="Genomic_DNA"/>
</dbReference>
<evidence type="ECO:0000256" key="5">
    <source>
        <dbReference type="ARBA" id="ARBA00022989"/>
    </source>
</evidence>
<keyword evidence="8" id="KW-0282">Flagellum</keyword>
<gene>
    <name evidence="7 8" type="primary">flhA</name>
    <name evidence="8" type="ORF">Y981_01340</name>
</gene>
<dbReference type="InterPro" id="IPR006301">
    <property type="entry name" value="FlhA"/>
</dbReference>
<dbReference type="PIRSF" id="PIRSF005419">
    <property type="entry name" value="FlhA"/>
    <property type="match status" value="1"/>
</dbReference>
<keyword evidence="5 7" id="KW-1133">Transmembrane helix</keyword>
<keyword evidence="7" id="KW-0813">Transport</keyword>
<dbReference type="NCBIfam" id="TIGR01398">
    <property type="entry name" value="FlhA"/>
    <property type="match status" value="1"/>
</dbReference>
<evidence type="ECO:0000256" key="6">
    <source>
        <dbReference type="ARBA" id="ARBA00023136"/>
    </source>
</evidence>
<dbReference type="Gene3D" id="1.10.8.540">
    <property type="entry name" value="FHIPEP family, domain 3"/>
    <property type="match status" value="1"/>
</dbReference>
<keyword evidence="4 7" id="KW-0812">Transmembrane</keyword>
<dbReference type="Gene3D" id="3.40.50.12790">
    <property type="entry name" value="FHIPEP family, domain 4"/>
    <property type="match status" value="1"/>
</dbReference>
<dbReference type="GO" id="GO:0009306">
    <property type="term" value="P:protein secretion"/>
    <property type="evidence" value="ECO:0007669"/>
    <property type="project" value="InterPro"/>
</dbReference>
<dbReference type="GO" id="GO:0005886">
    <property type="term" value="C:plasma membrane"/>
    <property type="evidence" value="ECO:0007669"/>
    <property type="project" value="UniProtKB-SubCell"/>
</dbReference>
<dbReference type="Gene3D" id="3.40.30.60">
    <property type="entry name" value="FHIPEP family, domain 1"/>
    <property type="match status" value="1"/>
</dbReference>
<dbReference type="Pfam" id="PF00771">
    <property type="entry name" value="FHIPEP"/>
    <property type="match status" value="1"/>
</dbReference>
<keyword evidence="7" id="KW-1006">Bacterial flagellum protein export</keyword>
<feature type="transmembrane region" description="Helical" evidence="7">
    <location>
        <begin position="251"/>
        <end position="272"/>
    </location>
</feature>